<accession>A0A1M6W9C2</accession>
<sequence length="411" mass="48545">MIKRKKLLFVTNSLQKAGSEKYTFEIVKNIDKSLFDVEVLTTADVHINKKFPHIYYFELKKLGIKIHTNLYRPGEIQVDFMNRLPFKKISNYILFRINRYRRSSLYHKRLNKLLNSFDAVILVDALFFHHIKNNLNPDIHFETHLMCHQAQFNPDFKIYEAYDKNSTEYNFVYADEYQLKEIEAQEVRIKNTFGFPLSINVHDLTPVDYHKIVEKKELNIGVFTRINRIKPIDKILEAFEILKNLNSEVKLKIFGHIQDPDYHSELMEVIKNKGLIHHISFEGHAENMLESIKEKNVSLAWIVSIYEYVGYAATELCMNNIPIILDNIDGNNSIKPIDNETSIPPYFYTPSALAKHTHYILSNNKLEELQQLETDQFLSNHDLEKNIRHYEQYLLEVLKKEEAKNPINYEC</sequence>
<proteinExistence type="predicted"/>
<dbReference type="RefSeq" id="WP_066691541.1">
    <property type="nucleotide sequence ID" value="NZ_FRBM01000001.1"/>
</dbReference>
<evidence type="ECO:0000313" key="3">
    <source>
        <dbReference type="EMBL" id="SHK90116.1"/>
    </source>
</evidence>
<reference evidence="3 5" key="2">
    <citation type="submission" date="2016-11" db="EMBL/GenBank/DDBJ databases">
        <authorList>
            <person name="Jaros S."/>
            <person name="Januszkiewicz K."/>
            <person name="Wedrychowicz H."/>
        </authorList>
    </citation>
    <scope>NUCLEOTIDE SEQUENCE [LARGE SCALE GENOMIC DNA]</scope>
    <source>
        <strain evidence="3 5">DSM 27621</strain>
    </source>
</reference>
<evidence type="ECO:0000313" key="2">
    <source>
        <dbReference type="EMBL" id="OCA80124.1"/>
    </source>
</evidence>
<dbReference type="STRING" id="1423959.SAMN05444407_101535"/>
<dbReference type="GO" id="GO:0016757">
    <property type="term" value="F:glycosyltransferase activity"/>
    <property type="evidence" value="ECO:0007669"/>
    <property type="project" value="InterPro"/>
</dbReference>
<name>A0A1M6W9C2_9FLAO</name>
<dbReference type="Proteomes" id="UP000093508">
    <property type="component" value="Unassembled WGS sequence"/>
</dbReference>
<dbReference type="EMBL" id="MAYF01000024">
    <property type="protein sequence ID" value="OCA80124.1"/>
    <property type="molecule type" value="Genomic_DNA"/>
</dbReference>
<dbReference type="InterPro" id="IPR001296">
    <property type="entry name" value="Glyco_trans_1"/>
</dbReference>
<dbReference type="EMBL" id="FRBM01000001">
    <property type="protein sequence ID" value="SHK90116.1"/>
    <property type="molecule type" value="Genomic_DNA"/>
</dbReference>
<dbReference type="PANTHER" id="PTHR12526">
    <property type="entry name" value="GLYCOSYLTRANSFERASE"/>
    <property type="match status" value="1"/>
</dbReference>
<reference evidence="2 4" key="1">
    <citation type="submission" date="2016-07" db="EMBL/GenBank/DDBJ databases">
        <authorList>
            <person name="Jeong J.-J."/>
            <person name="Kim D.W."/>
            <person name="Sang M.K."/>
            <person name="Choi I.-G."/>
            <person name="Kim K.D."/>
        </authorList>
    </citation>
    <scope>NUCLEOTIDE SEQUENCE [LARGE SCALE GENOMIC DNA]</scope>
    <source>
        <strain evidence="2 4">C-26</strain>
    </source>
</reference>
<evidence type="ECO:0000259" key="1">
    <source>
        <dbReference type="Pfam" id="PF00534"/>
    </source>
</evidence>
<dbReference type="SUPFAM" id="SSF53756">
    <property type="entry name" value="UDP-Glycosyltransferase/glycogen phosphorylase"/>
    <property type="match status" value="1"/>
</dbReference>
<protein>
    <submittedName>
        <fullName evidence="3">Glycosyltransferase involved in cell wall bisynthesis</fullName>
    </submittedName>
</protein>
<gene>
    <name evidence="2" type="ORF">BBH99_04555</name>
    <name evidence="3" type="ORF">SAMN05444407_101535</name>
</gene>
<dbReference type="OrthoDB" id="7560678at2"/>
<feature type="domain" description="Glycosyl transferase family 1" evidence="1">
    <location>
        <begin position="216"/>
        <end position="367"/>
    </location>
</feature>
<organism evidence="3 5">
    <name type="scientific">Chryseobacterium contaminans</name>
    <dbReference type="NCBI Taxonomy" id="1423959"/>
    <lineage>
        <taxon>Bacteria</taxon>
        <taxon>Pseudomonadati</taxon>
        <taxon>Bacteroidota</taxon>
        <taxon>Flavobacteriia</taxon>
        <taxon>Flavobacteriales</taxon>
        <taxon>Weeksellaceae</taxon>
        <taxon>Chryseobacterium group</taxon>
        <taxon>Chryseobacterium</taxon>
    </lineage>
</organism>
<dbReference type="AlphaFoldDB" id="A0A1M6W9C2"/>
<dbReference type="Gene3D" id="3.40.50.2000">
    <property type="entry name" value="Glycogen Phosphorylase B"/>
    <property type="match status" value="1"/>
</dbReference>
<dbReference type="Proteomes" id="UP000184069">
    <property type="component" value="Unassembled WGS sequence"/>
</dbReference>
<evidence type="ECO:0000313" key="4">
    <source>
        <dbReference type="Proteomes" id="UP000093508"/>
    </source>
</evidence>
<keyword evidence="3" id="KW-0808">Transferase</keyword>
<dbReference type="Pfam" id="PF00534">
    <property type="entry name" value="Glycos_transf_1"/>
    <property type="match status" value="1"/>
</dbReference>
<keyword evidence="4" id="KW-1185">Reference proteome</keyword>
<evidence type="ECO:0000313" key="5">
    <source>
        <dbReference type="Proteomes" id="UP000184069"/>
    </source>
</evidence>
<dbReference type="PANTHER" id="PTHR12526:SF630">
    <property type="entry name" value="GLYCOSYLTRANSFERASE"/>
    <property type="match status" value="1"/>
</dbReference>